<protein>
    <submittedName>
        <fullName evidence="2">Uncharacterized protein</fullName>
    </submittedName>
</protein>
<proteinExistence type="predicted"/>
<organism evidence="1 2">
    <name type="scientific">Romanomermis culicivorax</name>
    <name type="common">Nematode worm</name>
    <dbReference type="NCBI Taxonomy" id="13658"/>
    <lineage>
        <taxon>Eukaryota</taxon>
        <taxon>Metazoa</taxon>
        <taxon>Ecdysozoa</taxon>
        <taxon>Nematoda</taxon>
        <taxon>Enoplea</taxon>
        <taxon>Dorylaimia</taxon>
        <taxon>Mermithida</taxon>
        <taxon>Mermithoidea</taxon>
        <taxon>Mermithidae</taxon>
        <taxon>Romanomermis</taxon>
    </lineage>
</organism>
<reference evidence="2" key="1">
    <citation type="submission" date="2022-11" db="UniProtKB">
        <authorList>
            <consortium name="WormBaseParasite"/>
        </authorList>
    </citation>
    <scope>IDENTIFICATION</scope>
</reference>
<accession>A0A915IBS9</accession>
<dbReference type="AlphaFoldDB" id="A0A915IBS9"/>
<dbReference type="WBParaSite" id="nRc.2.0.1.t11238-RA">
    <property type="protein sequence ID" value="nRc.2.0.1.t11238-RA"/>
    <property type="gene ID" value="nRc.2.0.1.g11238"/>
</dbReference>
<dbReference type="Proteomes" id="UP000887565">
    <property type="component" value="Unplaced"/>
</dbReference>
<evidence type="ECO:0000313" key="1">
    <source>
        <dbReference type="Proteomes" id="UP000887565"/>
    </source>
</evidence>
<name>A0A915IBS9_ROMCU</name>
<evidence type="ECO:0000313" key="2">
    <source>
        <dbReference type="WBParaSite" id="nRc.2.0.1.t11238-RA"/>
    </source>
</evidence>
<keyword evidence="1" id="KW-1185">Reference proteome</keyword>
<sequence length="75" mass="8306">MMDFDHKSGGGNVRSVLDRSHKKYRKARFGAAISAIQLRSRRLGVSQFGTGRHGASYFSSGHFGASFFGAKLFFF</sequence>